<dbReference type="GO" id="GO:0006369">
    <property type="term" value="P:termination of RNA polymerase II transcription"/>
    <property type="evidence" value="ECO:0007669"/>
    <property type="project" value="TreeGrafter"/>
</dbReference>
<evidence type="ECO:0000313" key="10">
    <source>
        <dbReference type="Proteomes" id="UP000807469"/>
    </source>
</evidence>
<keyword evidence="10" id="KW-1185">Reference proteome</keyword>
<evidence type="ECO:0000256" key="3">
    <source>
        <dbReference type="ARBA" id="ARBA00022801"/>
    </source>
</evidence>
<dbReference type="PROSITE" id="PS50137">
    <property type="entry name" value="DS_RBD"/>
    <property type="match status" value="1"/>
</dbReference>
<dbReference type="InterPro" id="IPR014720">
    <property type="entry name" value="dsRBD_dom"/>
</dbReference>
<dbReference type="Proteomes" id="UP000807469">
    <property type="component" value="Unassembled WGS sequence"/>
</dbReference>
<evidence type="ECO:0000256" key="5">
    <source>
        <dbReference type="PROSITE-ProRule" id="PRU00266"/>
    </source>
</evidence>
<protein>
    <submittedName>
        <fullName evidence="9">Ribonuclease III</fullName>
    </submittedName>
</protein>
<dbReference type="OrthoDB" id="2392202at2759"/>
<accession>A0A9P5Z409</accession>
<evidence type="ECO:0000256" key="6">
    <source>
        <dbReference type="SAM" id="MobiDB-lite"/>
    </source>
</evidence>
<dbReference type="PROSITE" id="PS50142">
    <property type="entry name" value="RNASE_3_2"/>
    <property type="match status" value="1"/>
</dbReference>
<dbReference type="CDD" id="cd00593">
    <property type="entry name" value="RIBOc"/>
    <property type="match status" value="1"/>
</dbReference>
<dbReference type="GO" id="GO:0004525">
    <property type="term" value="F:ribonuclease III activity"/>
    <property type="evidence" value="ECO:0007669"/>
    <property type="project" value="InterPro"/>
</dbReference>
<dbReference type="Gene3D" id="3.30.160.20">
    <property type="match status" value="1"/>
</dbReference>
<keyword evidence="2" id="KW-0255">Endonuclease</keyword>
<dbReference type="SMART" id="SM00535">
    <property type="entry name" value="RIBOc"/>
    <property type="match status" value="1"/>
</dbReference>
<name>A0A9P5Z409_9AGAR</name>
<dbReference type="Gene3D" id="1.10.1520.10">
    <property type="entry name" value="Ribonuclease III domain"/>
    <property type="match status" value="1"/>
</dbReference>
<dbReference type="GO" id="GO:0005654">
    <property type="term" value="C:nucleoplasm"/>
    <property type="evidence" value="ECO:0007669"/>
    <property type="project" value="TreeGrafter"/>
</dbReference>
<dbReference type="GO" id="GO:0006364">
    <property type="term" value="P:rRNA processing"/>
    <property type="evidence" value="ECO:0007669"/>
    <property type="project" value="TreeGrafter"/>
</dbReference>
<feature type="region of interest" description="Disordered" evidence="6">
    <location>
        <begin position="247"/>
        <end position="280"/>
    </location>
</feature>
<evidence type="ECO:0000259" key="8">
    <source>
        <dbReference type="PROSITE" id="PS50142"/>
    </source>
</evidence>
<dbReference type="InterPro" id="IPR036389">
    <property type="entry name" value="RNase_III_sf"/>
</dbReference>
<evidence type="ECO:0000256" key="4">
    <source>
        <dbReference type="ARBA" id="ARBA00022884"/>
    </source>
</evidence>
<evidence type="ECO:0000256" key="1">
    <source>
        <dbReference type="ARBA" id="ARBA00022722"/>
    </source>
</evidence>
<proteinExistence type="predicted"/>
<keyword evidence="4 5" id="KW-0694">RNA-binding</keyword>
<sequence>MTVTLKPDFGQDGSLFPPLPEIRSAAVRQQVFTHRSFYARPTHVFEDHPSDLSPDNEKYEHLGDTVLGLVITSLLIDMFPGLRVGPSTKIRAMIVGNPTLAEISVKYRLPDRLRLHPAQAITLRASTSIRADVFEAFIGGLYIEQGLEVVKRWINALFAPYALAAYNIARRDHGLPPLPPSFHRALCANPGLPSAAFAVAAAATTRAPHPEPDQLMNMPTIGHLALFNQHLQKTNTKVEWIYSDSEDEDGDVNMEAKPASGKGDKESKANAKGDTDVQMRPGDVLLKGTKATPVWYVKVLVNGEPYGRGRGNTKKAARNEAAKEGLNKLGIVVW</sequence>
<dbReference type="InterPro" id="IPR000999">
    <property type="entry name" value="RNase_III_dom"/>
</dbReference>
<evidence type="ECO:0000256" key="2">
    <source>
        <dbReference type="ARBA" id="ARBA00022759"/>
    </source>
</evidence>
<evidence type="ECO:0000313" key="9">
    <source>
        <dbReference type="EMBL" id="KAF9480724.1"/>
    </source>
</evidence>
<dbReference type="GO" id="GO:0034475">
    <property type="term" value="P:U4 snRNA 3'-end processing"/>
    <property type="evidence" value="ECO:0007669"/>
    <property type="project" value="TreeGrafter"/>
</dbReference>
<feature type="domain" description="RNase III" evidence="8">
    <location>
        <begin position="29"/>
        <end position="146"/>
    </location>
</feature>
<keyword evidence="1" id="KW-0540">Nuclease</keyword>
<keyword evidence="3" id="KW-0378">Hydrolase</keyword>
<organism evidence="9 10">
    <name type="scientific">Pholiota conissans</name>
    <dbReference type="NCBI Taxonomy" id="109636"/>
    <lineage>
        <taxon>Eukaryota</taxon>
        <taxon>Fungi</taxon>
        <taxon>Dikarya</taxon>
        <taxon>Basidiomycota</taxon>
        <taxon>Agaricomycotina</taxon>
        <taxon>Agaricomycetes</taxon>
        <taxon>Agaricomycetidae</taxon>
        <taxon>Agaricales</taxon>
        <taxon>Agaricineae</taxon>
        <taxon>Strophariaceae</taxon>
        <taxon>Pholiota</taxon>
    </lineage>
</organism>
<reference evidence="9" key="1">
    <citation type="submission" date="2020-11" db="EMBL/GenBank/DDBJ databases">
        <authorList>
            <consortium name="DOE Joint Genome Institute"/>
            <person name="Ahrendt S."/>
            <person name="Riley R."/>
            <person name="Andreopoulos W."/>
            <person name="Labutti K."/>
            <person name="Pangilinan J."/>
            <person name="Ruiz-Duenas F.J."/>
            <person name="Barrasa J.M."/>
            <person name="Sanchez-Garcia M."/>
            <person name="Camarero S."/>
            <person name="Miyauchi S."/>
            <person name="Serrano A."/>
            <person name="Linde D."/>
            <person name="Babiker R."/>
            <person name="Drula E."/>
            <person name="Ayuso-Fernandez I."/>
            <person name="Pacheco R."/>
            <person name="Padilla G."/>
            <person name="Ferreira P."/>
            <person name="Barriuso J."/>
            <person name="Kellner H."/>
            <person name="Castanera R."/>
            <person name="Alfaro M."/>
            <person name="Ramirez L."/>
            <person name="Pisabarro A.G."/>
            <person name="Kuo A."/>
            <person name="Tritt A."/>
            <person name="Lipzen A."/>
            <person name="He G."/>
            <person name="Yan M."/>
            <person name="Ng V."/>
            <person name="Cullen D."/>
            <person name="Martin F."/>
            <person name="Rosso M.-N."/>
            <person name="Henrissat B."/>
            <person name="Hibbett D."/>
            <person name="Martinez A.T."/>
            <person name="Grigoriev I.V."/>
        </authorList>
    </citation>
    <scope>NUCLEOTIDE SEQUENCE</scope>
    <source>
        <strain evidence="9">CIRM-BRFM 674</strain>
    </source>
</reference>
<dbReference type="AlphaFoldDB" id="A0A9P5Z409"/>
<dbReference type="SUPFAM" id="SSF69065">
    <property type="entry name" value="RNase III domain-like"/>
    <property type="match status" value="1"/>
</dbReference>
<gene>
    <name evidence="9" type="ORF">BDN70DRAFT_877298</name>
</gene>
<dbReference type="PANTHER" id="PTHR11207:SF0">
    <property type="entry name" value="RIBONUCLEASE 3"/>
    <property type="match status" value="1"/>
</dbReference>
<feature type="compositionally biased region" description="Basic and acidic residues" evidence="6">
    <location>
        <begin position="262"/>
        <end position="277"/>
    </location>
</feature>
<comment type="caution">
    <text evidence="9">The sequence shown here is derived from an EMBL/GenBank/DDBJ whole genome shotgun (WGS) entry which is preliminary data.</text>
</comment>
<dbReference type="SUPFAM" id="SSF54768">
    <property type="entry name" value="dsRNA-binding domain-like"/>
    <property type="match status" value="1"/>
</dbReference>
<dbReference type="GO" id="GO:0003723">
    <property type="term" value="F:RNA binding"/>
    <property type="evidence" value="ECO:0007669"/>
    <property type="project" value="UniProtKB-UniRule"/>
</dbReference>
<feature type="domain" description="DRBM" evidence="7">
    <location>
        <begin position="288"/>
        <end position="331"/>
    </location>
</feature>
<dbReference type="EMBL" id="MU155190">
    <property type="protein sequence ID" value="KAF9480724.1"/>
    <property type="molecule type" value="Genomic_DNA"/>
</dbReference>
<dbReference type="PANTHER" id="PTHR11207">
    <property type="entry name" value="RIBONUCLEASE III"/>
    <property type="match status" value="1"/>
</dbReference>
<evidence type="ECO:0000259" key="7">
    <source>
        <dbReference type="PROSITE" id="PS50137"/>
    </source>
</evidence>
<dbReference type="Pfam" id="PF14622">
    <property type="entry name" value="Ribonucleas_3_3"/>
    <property type="match status" value="1"/>
</dbReference>
<dbReference type="Pfam" id="PF00035">
    <property type="entry name" value="dsrm"/>
    <property type="match status" value="1"/>
</dbReference>